<proteinExistence type="predicted"/>
<reference evidence="3 4" key="1">
    <citation type="submission" date="2018-06" db="EMBL/GenBank/DDBJ databases">
        <title>Chryseolinea flavus sp. nov., a member of the phylum Bacteroidetes isolated from soil.</title>
        <authorList>
            <person name="Li Y."/>
            <person name="Wang J."/>
        </authorList>
    </citation>
    <scope>NUCLEOTIDE SEQUENCE [LARGE SCALE GENOMIC DNA]</scope>
    <source>
        <strain evidence="3 4">SDU1-6</strain>
    </source>
</reference>
<dbReference type="EMBL" id="QMFY01000015">
    <property type="protein sequence ID" value="RAV98809.1"/>
    <property type="molecule type" value="Genomic_DNA"/>
</dbReference>
<evidence type="ECO:0000313" key="3">
    <source>
        <dbReference type="EMBL" id="RAV98809.1"/>
    </source>
</evidence>
<feature type="compositionally biased region" description="Polar residues" evidence="1">
    <location>
        <begin position="116"/>
        <end position="125"/>
    </location>
</feature>
<evidence type="ECO:0000256" key="1">
    <source>
        <dbReference type="SAM" id="MobiDB-lite"/>
    </source>
</evidence>
<feature type="chain" id="PRO_5016784711" evidence="2">
    <location>
        <begin position="23"/>
        <end position="399"/>
    </location>
</feature>
<dbReference type="OrthoDB" id="977823at2"/>
<evidence type="ECO:0000313" key="4">
    <source>
        <dbReference type="Proteomes" id="UP000251889"/>
    </source>
</evidence>
<sequence>MKAMRLLISAVLSIFMVTVGLAQQTNDDRMNRDIEVAENVLATLIKQQFSKERNFLAIEVDGNYQAGYGITFTIPTDFTVPIIFSDPGDMMIYNSGSNGGQFQVSNPNNEDVIIGQNPSNNNASGKDTEKLQDRASKKRRLDMDSVRESYHTRVLDAAKTFLADYSDLLTAVPTGEKIMITNQGAQQRMYNLRIFGAQKRTLLSAEAQKSDLVAYKQGKLTRPQLLAKIKLTNTQTVDEVEPDLELLSSIFNRLYRADLSKTYFTEDNIYYEHLKNFGVIFYMQTFSTNGQQGYDRYDMPTVGLSNIDLDTRNKKVTELYPKFEQELKENILEYGKTVKSLKDDESLIFQARITRCPECGIPASLELNIKATVLKDLAAGKIDKTTALSKIIVKKGANQ</sequence>
<feature type="compositionally biased region" description="Basic and acidic residues" evidence="1">
    <location>
        <begin position="126"/>
        <end position="143"/>
    </location>
</feature>
<comment type="caution">
    <text evidence="3">The sequence shown here is derived from an EMBL/GenBank/DDBJ whole genome shotgun (WGS) entry which is preliminary data.</text>
</comment>
<keyword evidence="4" id="KW-1185">Reference proteome</keyword>
<feature type="signal peptide" evidence="2">
    <location>
        <begin position="1"/>
        <end position="22"/>
    </location>
</feature>
<dbReference type="Proteomes" id="UP000251889">
    <property type="component" value="Unassembled WGS sequence"/>
</dbReference>
<protein>
    <submittedName>
        <fullName evidence="3">Uncharacterized protein</fullName>
    </submittedName>
</protein>
<keyword evidence="2" id="KW-0732">Signal</keyword>
<accession>A0A364XWQ8</accession>
<organism evidence="3 4">
    <name type="scientific">Pseudochryseolinea flava</name>
    <dbReference type="NCBI Taxonomy" id="2059302"/>
    <lineage>
        <taxon>Bacteria</taxon>
        <taxon>Pseudomonadati</taxon>
        <taxon>Bacteroidota</taxon>
        <taxon>Cytophagia</taxon>
        <taxon>Cytophagales</taxon>
        <taxon>Fulvivirgaceae</taxon>
        <taxon>Pseudochryseolinea</taxon>
    </lineage>
</organism>
<feature type="region of interest" description="Disordered" evidence="1">
    <location>
        <begin position="104"/>
        <end position="143"/>
    </location>
</feature>
<dbReference type="AlphaFoldDB" id="A0A364XWQ8"/>
<dbReference type="RefSeq" id="WP_112749206.1">
    <property type="nucleotide sequence ID" value="NZ_QMFY01000015.1"/>
</dbReference>
<gene>
    <name evidence="3" type="ORF">DQQ10_22605</name>
</gene>
<name>A0A364XWQ8_9BACT</name>
<evidence type="ECO:0000256" key="2">
    <source>
        <dbReference type="SAM" id="SignalP"/>
    </source>
</evidence>